<dbReference type="Gene3D" id="3.10.450.50">
    <property type="match status" value="1"/>
</dbReference>
<comment type="caution">
    <text evidence="2">The sequence shown here is derived from an EMBL/GenBank/DDBJ whole genome shotgun (WGS) entry which is preliminary data.</text>
</comment>
<evidence type="ECO:0000259" key="1">
    <source>
        <dbReference type="Pfam" id="PF14534"/>
    </source>
</evidence>
<accession>A0ABU7MJA9</accession>
<organism evidence="2 3">
    <name type="scientific">Gordonia sesuvii</name>
    <dbReference type="NCBI Taxonomy" id="3116777"/>
    <lineage>
        <taxon>Bacteria</taxon>
        <taxon>Bacillati</taxon>
        <taxon>Actinomycetota</taxon>
        <taxon>Actinomycetes</taxon>
        <taxon>Mycobacteriales</taxon>
        <taxon>Gordoniaceae</taxon>
        <taxon>Gordonia</taxon>
    </lineage>
</organism>
<dbReference type="EMBL" id="JAZDUF010000009">
    <property type="protein sequence ID" value="MEE3853195.1"/>
    <property type="molecule type" value="Genomic_DNA"/>
</dbReference>
<evidence type="ECO:0000313" key="3">
    <source>
        <dbReference type="Proteomes" id="UP001347146"/>
    </source>
</evidence>
<reference evidence="2 3" key="1">
    <citation type="submission" date="2024-01" db="EMBL/GenBank/DDBJ databases">
        <title>Draft genome sequence of Gordonia sp. LSe1-13.</title>
        <authorList>
            <person name="Suphannarot A."/>
            <person name="Mingma R."/>
        </authorList>
    </citation>
    <scope>NUCLEOTIDE SEQUENCE [LARGE SCALE GENOMIC DNA]</scope>
    <source>
        <strain evidence="2 3">LSe1-13</strain>
    </source>
</reference>
<proteinExistence type="predicted"/>
<dbReference type="SUPFAM" id="SSF54427">
    <property type="entry name" value="NTF2-like"/>
    <property type="match status" value="1"/>
</dbReference>
<gene>
    <name evidence="2" type="ORF">VZC37_22850</name>
</gene>
<name>A0ABU7MJA9_9ACTN</name>
<dbReference type="Proteomes" id="UP001347146">
    <property type="component" value="Unassembled WGS sequence"/>
</dbReference>
<evidence type="ECO:0000313" key="2">
    <source>
        <dbReference type="EMBL" id="MEE3853195.1"/>
    </source>
</evidence>
<protein>
    <submittedName>
        <fullName evidence="2">Nuclear transport factor 2 family protein</fullName>
    </submittedName>
</protein>
<dbReference type="CDD" id="cd00531">
    <property type="entry name" value="NTF2_like"/>
    <property type="match status" value="1"/>
</dbReference>
<dbReference type="InterPro" id="IPR011944">
    <property type="entry name" value="Steroid_delta5-4_isomerase"/>
</dbReference>
<dbReference type="InterPro" id="IPR032710">
    <property type="entry name" value="NTF2-like_dom_sf"/>
</dbReference>
<dbReference type="RefSeq" id="WP_330436127.1">
    <property type="nucleotide sequence ID" value="NZ_JAZDUF010000009.1"/>
</dbReference>
<keyword evidence="3" id="KW-1185">Reference proteome</keyword>
<dbReference type="NCBIfam" id="TIGR02246">
    <property type="entry name" value="SgcJ/EcaC family oxidoreductase"/>
    <property type="match status" value="1"/>
</dbReference>
<feature type="domain" description="DUF4440" evidence="1">
    <location>
        <begin position="12"/>
        <end position="124"/>
    </location>
</feature>
<sequence>MDTNRASDESAILRVEADYDRCWANGDIDGLLACLTEDAVLVSPRGDVAEGHAEIRRELGDVLGGEALRSTHHIEVVRIRFVTDDVAVLDGIATVDRPGDGDLPRLSIEHRFTDVFVRRGASWLVAHIRAAAPRD</sequence>
<dbReference type="InterPro" id="IPR027843">
    <property type="entry name" value="DUF4440"/>
</dbReference>
<dbReference type="Pfam" id="PF14534">
    <property type="entry name" value="DUF4440"/>
    <property type="match status" value="1"/>
</dbReference>